<dbReference type="InterPro" id="IPR026983">
    <property type="entry name" value="DHC"/>
</dbReference>
<dbReference type="GO" id="GO:0007018">
    <property type="term" value="P:microtubule-based movement"/>
    <property type="evidence" value="ECO:0007669"/>
    <property type="project" value="InterPro"/>
</dbReference>
<dbReference type="Gene3D" id="3.40.50.300">
    <property type="entry name" value="P-loop containing nucleotide triphosphate hydrolases"/>
    <property type="match status" value="1"/>
</dbReference>
<dbReference type="GO" id="GO:0030286">
    <property type="term" value="C:dynein complex"/>
    <property type="evidence" value="ECO:0007669"/>
    <property type="project" value="InterPro"/>
</dbReference>
<feature type="domain" description="Dynein heavy chain region D6 P-loop" evidence="1">
    <location>
        <begin position="102"/>
        <end position="198"/>
    </location>
</feature>
<dbReference type="Pfam" id="PF03028">
    <property type="entry name" value="Dynein_heavy"/>
    <property type="match status" value="1"/>
</dbReference>
<dbReference type="EMBL" id="KV924052">
    <property type="protein sequence ID" value="PIO37694.1"/>
    <property type="molecule type" value="Genomic_DNA"/>
</dbReference>
<name>A0A2G9SC59_AQUCT</name>
<feature type="non-terminal residue" evidence="2">
    <location>
        <position position="298"/>
    </location>
</feature>
<dbReference type="InterPro" id="IPR004273">
    <property type="entry name" value="Dynein_heavy_D6_P-loop"/>
</dbReference>
<evidence type="ECO:0000313" key="2">
    <source>
        <dbReference type="EMBL" id="PIO37694.1"/>
    </source>
</evidence>
<feature type="non-terminal residue" evidence="2">
    <location>
        <position position="1"/>
    </location>
</feature>
<sequence>APTNEDNVCRGVFRLPLCVDTASHLDDFQRLLIIRAAHPEYFPDAVCQWVKQHSRDLDLQNCCLSIESMAVLDQNIFGILVIEPSTTSKISYSGTILSHKAKQTITSTAKEKNIPLLLVSIKNDNEEELETAVNDTMNQNGWLIIQNLHLASKAMLKNLFKILKYAAKMQASQKEERQYCVWLTSEHGASIPKDFLAHLKKVSWHFLLMMNKDRKKLSLNDWIYIDHLPQLLLSAITSAMDQINEETCSRVKKMPTTIQRLYFGICVLYGVLKTQWIFPKTGLNHLMDMSPVQLHQVH</sequence>
<dbReference type="OrthoDB" id="10251809at2759"/>
<dbReference type="GO" id="GO:0008569">
    <property type="term" value="F:minus-end-directed microtubule motor activity"/>
    <property type="evidence" value="ECO:0007669"/>
    <property type="project" value="InterPro"/>
</dbReference>
<dbReference type="AlphaFoldDB" id="A0A2G9SC59"/>
<accession>A0A2G9SC59</accession>
<protein>
    <recommendedName>
        <fullName evidence="1">Dynein heavy chain region D6 P-loop domain-containing protein</fullName>
    </recommendedName>
</protein>
<reference evidence="2" key="1">
    <citation type="submission" date="2017-08" db="EMBL/GenBank/DDBJ databases">
        <title>Assembly of the North American Bullfrog Genome.</title>
        <authorList>
            <person name="Warren R.L."/>
            <person name="Vandervalk B.P."/>
            <person name="Kucuk E."/>
            <person name="Birol I."/>
            <person name="Helbing C."/>
            <person name="Pandoh P."/>
            <person name="Behsaz B."/>
            <person name="Mohamadi H."/>
            <person name="Chu J."/>
            <person name="Jackman S."/>
            <person name="Hammond S.A."/>
            <person name="Veldhoen N."/>
            <person name="Kirk H."/>
            <person name="Zhao Y."/>
            <person name="Coope R."/>
            <person name="Pleasance S."/>
            <person name="Moore R."/>
            <person name="Holt R."/>
        </authorList>
    </citation>
    <scope>NUCLEOTIDE SEQUENCE</scope>
    <source>
        <strain evidence="2">Bruno</strain>
        <tissue evidence="2">Liver</tissue>
    </source>
</reference>
<organism evidence="2">
    <name type="scientific">Aquarana catesbeiana</name>
    <name type="common">American bullfrog</name>
    <name type="synonym">Rana catesbeiana</name>
    <dbReference type="NCBI Taxonomy" id="8400"/>
    <lineage>
        <taxon>Eukaryota</taxon>
        <taxon>Metazoa</taxon>
        <taxon>Chordata</taxon>
        <taxon>Craniata</taxon>
        <taxon>Vertebrata</taxon>
        <taxon>Euteleostomi</taxon>
        <taxon>Amphibia</taxon>
        <taxon>Batrachia</taxon>
        <taxon>Anura</taxon>
        <taxon>Neobatrachia</taxon>
        <taxon>Ranoidea</taxon>
        <taxon>Ranidae</taxon>
        <taxon>Aquarana</taxon>
    </lineage>
</organism>
<gene>
    <name evidence="2" type="ORF">AB205_0097630</name>
</gene>
<dbReference type="PANTHER" id="PTHR46961:SF21">
    <property type="entry name" value="LOW QUALITY PROTEIN: DYNEIN BETA CHAIN, FLAGELLAR OUTER ARM-LIKE"/>
    <property type="match status" value="1"/>
</dbReference>
<proteinExistence type="predicted"/>
<dbReference type="PANTHER" id="PTHR46961">
    <property type="entry name" value="DYNEIN HEAVY CHAIN 1, AXONEMAL-LIKE PROTEIN"/>
    <property type="match status" value="1"/>
</dbReference>
<evidence type="ECO:0000259" key="1">
    <source>
        <dbReference type="Pfam" id="PF03028"/>
    </source>
</evidence>
<dbReference type="InterPro" id="IPR027417">
    <property type="entry name" value="P-loop_NTPase"/>
</dbReference>
<dbReference type="GO" id="GO:0051959">
    <property type="term" value="F:dynein light intermediate chain binding"/>
    <property type="evidence" value="ECO:0007669"/>
    <property type="project" value="InterPro"/>
</dbReference>
<dbReference type="GO" id="GO:0045505">
    <property type="term" value="F:dynein intermediate chain binding"/>
    <property type="evidence" value="ECO:0007669"/>
    <property type="project" value="InterPro"/>
</dbReference>